<keyword evidence="8" id="KW-1185">Reference proteome</keyword>
<dbReference type="FunFam" id="2.130.10.10:FF:001115">
    <property type="entry name" value="Intraflagellar transport 80 homolog (Chlamydomonas)"/>
    <property type="match status" value="1"/>
</dbReference>
<dbReference type="PANTHER" id="PTHR24098:SF0">
    <property type="entry name" value="OUTER SEGMENT 5"/>
    <property type="match status" value="1"/>
</dbReference>
<evidence type="ECO:0000256" key="4">
    <source>
        <dbReference type="PROSITE-ProRule" id="PRU00221"/>
    </source>
</evidence>
<evidence type="ECO:0000313" key="8">
    <source>
        <dbReference type="Proteomes" id="UP000326759"/>
    </source>
</evidence>
<evidence type="ECO:0000259" key="5">
    <source>
        <dbReference type="Pfam" id="PF23335"/>
    </source>
</evidence>
<reference evidence="7 8" key="1">
    <citation type="journal article" date="2019" name="PLoS Biol.">
        <title>Sex chromosomes control vertical transmission of feminizing Wolbachia symbionts in an isopod.</title>
        <authorList>
            <person name="Becking T."/>
            <person name="Chebbi M.A."/>
            <person name="Giraud I."/>
            <person name="Moumen B."/>
            <person name="Laverre T."/>
            <person name="Caubet Y."/>
            <person name="Peccoud J."/>
            <person name="Gilbert C."/>
            <person name="Cordaux R."/>
        </authorList>
    </citation>
    <scope>NUCLEOTIDE SEQUENCE [LARGE SCALE GENOMIC DNA]</scope>
    <source>
        <strain evidence="7">ANa2</strain>
        <tissue evidence="7">Whole body excluding digestive tract and cuticle</tissue>
    </source>
</reference>
<dbReference type="PROSITE" id="PS50294">
    <property type="entry name" value="WD_REPEATS_REGION"/>
    <property type="match status" value="1"/>
</dbReference>
<dbReference type="Gene3D" id="1.25.40.470">
    <property type="match status" value="1"/>
</dbReference>
<evidence type="ECO:0000256" key="3">
    <source>
        <dbReference type="ARBA" id="ARBA00023273"/>
    </source>
</evidence>
<evidence type="ECO:0000256" key="1">
    <source>
        <dbReference type="ARBA" id="ARBA00004138"/>
    </source>
</evidence>
<evidence type="ECO:0000259" key="6">
    <source>
        <dbReference type="Pfam" id="PF23387"/>
    </source>
</evidence>
<comment type="subcellular location">
    <subcellularLocation>
        <location evidence="1">Cell projection</location>
        <location evidence="1">Cilium</location>
    </subcellularLocation>
</comment>
<keyword evidence="2" id="KW-0969">Cilium</keyword>
<feature type="domain" description="IFT80/172/WDR35 TPR" evidence="6">
    <location>
        <begin position="490"/>
        <end position="636"/>
    </location>
</feature>
<dbReference type="Gene3D" id="2.130.10.10">
    <property type="entry name" value="YVTN repeat-like/Quinoprotein amine dehydrogenase"/>
    <property type="match status" value="1"/>
</dbReference>
<dbReference type="Pfam" id="PF23387">
    <property type="entry name" value="TPR_IFT80_172"/>
    <property type="match status" value="1"/>
</dbReference>
<dbReference type="AlphaFoldDB" id="A0A5N5SJ67"/>
<keyword evidence="7" id="KW-0282">Flagellum</keyword>
<dbReference type="PANTHER" id="PTHR24098">
    <property type="entry name" value="OUTER SEGMENT 5"/>
    <property type="match status" value="1"/>
</dbReference>
<dbReference type="EMBL" id="SEYY01024449">
    <property type="protein sequence ID" value="KAB7494111.1"/>
    <property type="molecule type" value="Genomic_DNA"/>
</dbReference>
<dbReference type="GO" id="GO:0060271">
    <property type="term" value="P:cilium assembly"/>
    <property type="evidence" value="ECO:0007669"/>
    <property type="project" value="TreeGrafter"/>
</dbReference>
<feature type="domain" description="IFT80 second beta-propeller" evidence="5">
    <location>
        <begin position="163"/>
        <end position="289"/>
    </location>
</feature>
<dbReference type="InterPro" id="IPR015943">
    <property type="entry name" value="WD40/YVTN_repeat-like_dom_sf"/>
</dbReference>
<keyword evidence="3" id="KW-0966">Cell projection</keyword>
<comment type="caution">
    <text evidence="7">The sequence shown here is derived from an EMBL/GenBank/DDBJ whole genome shotgun (WGS) entry which is preliminary data.</text>
</comment>
<feature type="repeat" description="WD" evidence="4">
    <location>
        <begin position="47"/>
        <end position="79"/>
    </location>
</feature>
<dbReference type="FunFam" id="1.25.40.470:FF:000007">
    <property type="entry name" value="Intraflagellar transport 80 homolog (Chlamydomonas)"/>
    <property type="match status" value="1"/>
</dbReference>
<dbReference type="InterPro" id="IPR036322">
    <property type="entry name" value="WD40_repeat_dom_sf"/>
</dbReference>
<dbReference type="InterPro" id="IPR056157">
    <property type="entry name" value="TPR_IFT80_172_dom"/>
</dbReference>
<dbReference type="Proteomes" id="UP000326759">
    <property type="component" value="Unassembled WGS sequence"/>
</dbReference>
<dbReference type="SMART" id="SM00320">
    <property type="entry name" value="WD40"/>
    <property type="match status" value="3"/>
</dbReference>
<dbReference type="SUPFAM" id="SSF50978">
    <property type="entry name" value="WD40 repeat-like"/>
    <property type="match status" value="2"/>
</dbReference>
<protein>
    <submittedName>
        <fullName evidence="7">Intraflagellar transport protein 80-like protein</fullName>
    </submittedName>
</protein>
<dbReference type="Pfam" id="PF00400">
    <property type="entry name" value="WD40"/>
    <property type="match status" value="2"/>
</dbReference>
<dbReference type="OrthoDB" id="408728at2759"/>
<accession>A0A5N5SJ67</accession>
<dbReference type="GO" id="GO:0030992">
    <property type="term" value="C:intraciliary transport particle B"/>
    <property type="evidence" value="ECO:0007669"/>
    <property type="project" value="TreeGrafter"/>
</dbReference>
<name>A0A5N5SJ67_9CRUS</name>
<dbReference type="InterPro" id="IPR001680">
    <property type="entry name" value="WD40_rpt"/>
</dbReference>
<proteinExistence type="predicted"/>
<gene>
    <name evidence="7" type="primary">Ift80</name>
    <name evidence="7" type="ORF">Anas_09532</name>
</gene>
<dbReference type="InterPro" id="IPR056456">
    <property type="entry name" value="Beta-prop_IFT80_2nd"/>
</dbReference>
<organism evidence="7 8">
    <name type="scientific">Armadillidium nasatum</name>
    <dbReference type="NCBI Taxonomy" id="96803"/>
    <lineage>
        <taxon>Eukaryota</taxon>
        <taxon>Metazoa</taxon>
        <taxon>Ecdysozoa</taxon>
        <taxon>Arthropoda</taxon>
        <taxon>Crustacea</taxon>
        <taxon>Multicrustacea</taxon>
        <taxon>Malacostraca</taxon>
        <taxon>Eumalacostraca</taxon>
        <taxon>Peracarida</taxon>
        <taxon>Isopoda</taxon>
        <taxon>Oniscidea</taxon>
        <taxon>Crinocheta</taxon>
        <taxon>Armadillidiidae</taxon>
        <taxon>Armadillidium</taxon>
    </lineage>
</organism>
<sequence>MLRSAMAQASVPIYSAAWSPDSDAILYTSGTSLIIKPLAPNSKPIQWKAHDGIILKVGWNPNSGLIVSGAEDTRYKVWDNFGRQLYASSPHHHPITSVSWSPDGQLFAVGSYNTIRLCDKAGWCHSLEKPNTGSIFNLAWSTDGTQVAGACGNGHVLFAHIIDKHLEWKNYEATIINKTTVSLRNVTNEAREKLELRDRIINVSLSYNHLVVVTSTQAYIYSTRNWNTPIIFDLKEASVSLIVQAESYEGRQISAPKWQGMRTDVISQQTISLSNDTVAIRNKADEKASNLPDIIFIVTSLLLFCIISSSSVAVYLFDATSGKPLNDGKPWMHKIEIKTIALDQVGQTKDRKMAVVDRNSDLYLVPIQRVGGMGREVKLGGMIHSLKWCDNANQLASLHESALVIWYYPAVAFVDRDLLMLTMWRKDGIEFGKNAEIDSFLENTITIRRLDGSIVTTSVSPYPALLHSYVLANKWDDALRLARFVKEDTVWACLAGFATSAKELETAEIAYAAIDEADKVRYIQYIKEIPVKEAQQAEMALLGGHIGDAESILLQAGLYFRAIILNINTYQFERALQLAIKYKTHVDTVLAYRMRYTNRFGKKESSKQFLQYEKEVEVNWDKIQEKIEEEYQMEREKPRS</sequence>
<evidence type="ECO:0000256" key="2">
    <source>
        <dbReference type="ARBA" id="ARBA00023069"/>
    </source>
</evidence>
<dbReference type="Pfam" id="PF23335">
    <property type="entry name" value="Beta-prop_IFT80_2nd"/>
    <property type="match status" value="2"/>
</dbReference>
<feature type="domain" description="IFT80 second beta-propeller" evidence="5">
    <location>
        <begin position="312"/>
        <end position="462"/>
    </location>
</feature>
<keyword evidence="4" id="KW-0853">WD repeat</keyword>
<evidence type="ECO:0000313" key="7">
    <source>
        <dbReference type="EMBL" id="KAB7494111.1"/>
    </source>
</evidence>
<dbReference type="PROSITE" id="PS50082">
    <property type="entry name" value="WD_REPEATS_2"/>
    <property type="match status" value="1"/>
</dbReference>
<dbReference type="GO" id="GO:0005929">
    <property type="term" value="C:cilium"/>
    <property type="evidence" value="ECO:0007669"/>
    <property type="project" value="UniProtKB-SubCell"/>
</dbReference>